<dbReference type="InterPro" id="IPR011234">
    <property type="entry name" value="Fumarylacetoacetase-like_C"/>
</dbReference>
<comment type="cofactor">
    <cofactor evidence="12">
        <name>Mg(2+)</name>
        <dbReference type="ChEBI" id="CHEBI:18420"/>
    </cofactor>
    <cofactor evidence="12">
        <name>Ca(2+)</name>
        <dbReference type="ChEBI" id="CHEBI:29108"/>
    </cofactor>
</comment>
<keyword evidence="6 12" id="KW-0479">Metal-binding</keyword>
<evidence type="ECO:0000256" key="1">
    <source>
        <dbReference type="ARBA" id="ARBA00000353"/>
    </source>
</evidence>
<evidence type="ECO:0000256" key="3">
    <source>
        <dbReference type="ARBA" id="ARBA00010211"/>
    </source>
</evidence>
<gene>
    <name evidence="15" type="ORF">PLOB_00026207</name>
</gene>
<dbReference type="PANTHER" id="PTHR43069">
    <property type="entry name" value="FUMARYLACETOACETASE"/>
    <property type="match status" value="1"/>
</dbReference>
<dbReference type="InterPro" id="IPR036663">
    <property type="entry name" value="Fumarylacetoacetase_C_sf"/>
</dbReference>
<dbReference type="Proteomes" id="UP001159405">
    <property type="component" value="Unassembled WGS sequence"/>
</dbReference>
<evidence type="ECO:0000256" key="5">
    <source>
        <dbReference type="ARBA" id="ARBA00014741"/>
    </source>
</evidence>
<evidence type="ECO:0000256" key="9">
    <source>
        <dbReference type="ARBA" id="ARBA00022842"/>
    </source>
</evidence>
<keyword evidence="16" id="KW-1185">Reference proteome</keyword>
<comment type="pathway">
    <text evidence="2 12">Amino-acid degradation; L-phenylalanine degradation; acetoacetate and fumarate from L-phenylalanine: step 6/6.</text>
</comment>
<evidence type="ECO:0000313" key="15">
    <source>
        <dbReference type="EMBL" id="CAH3118011.1"/>
    </source>
</evidence>
<evidence type="ECO:0000256" key="11">
    <source>
        <dbReference type="ARBA" id="ARBA00023232"/>
    </source>
</evidence>
<protein>
    <recommendedName>
        <fullName evidence="5 12">Fumarylacetoacetase</fullName>
        <ecNumber evidence="4 12">3.7.1.2</ecNumber>
    </recommendedName>
    <alternativeName>
        <fullName evidence="12">Fumarylacetoacetate hydrolase</fullName>
    </alternativeName>
</protein>
<sequence length="419" mass="46607">MSFLQVSQDSHFPLQNLPYGVFSTSVNPRHRIGVAIGEHVLDLCGISEFFTGPVMSQRNAALQEPTLNAFMGLGREAWKETRDTLQRILSSNEGILRDNSNLQSRCLIPQNQVEMHLPALIGDYTDFYSSKNHATNVGTMFRGKENALMPNWVHLPVGYHGRASSVVISGTPVRRPLGQTRSDDTKPPVFGPCKLLDFELEMAFFCGPGNNLGEPITIEKAQEHIFGMVIMNDWSARDIQKWEYVPLGPFLGKNFATTISPWVVTMDALQDFAIANPVQEPTPLPYLQHTDPYTFDVNLEVSLNCENIERPVTICTTNFKNMYWTPKQQLVHHTVTGCNVRPGDLMGSGTISGETPDSYGSMLELSWKGTKPLDLGEGVTRKFLQDGDEVIMTGYCQGNGYRVGFGECRGKILPATNVQ</sequence>
<dbReference type="InterPro" id="IPR015377">
    <property type="entry name" value="Fumarylacetoacetase_N"/>
</dbReference>
<dbReference type="SUPFAM" id="SSF56529">
    <property type="entry name" value="FAH"/>
    <property type="match status" value="1"/>
</dbReference>
<evidence type="ECO:0000256" key="8">
    <source>
        <dbReference type="ARBA" id="ARBA00022837"/>
    </source>
</evidence>
<comment type="catalytic activity">
    <reaction evidence="1 12">
        <text>4-fumarylacetoacetate + H2O = acetoacetate + fumarate + H(+)</text>
        <dbReference type="Rhea" id="RHEA:10244"/>
        <dbReference type="ChEBI" id="CHEBI:13705"/>
        <dbReference type="ChEBI" id="CHEBI:15377"/>
        <dbReference type="ChEBI" id="CHEBI:15378"/>
        <dbReference type="ChEBI" id="CHEBI:18034"/>
        <dbReference type="ChEBI" id="CHEBI:29806"/>
        <dbReference type="EC" id="3.7.1.2"/>
    </reaction>
</comment>
<accession>A0ABN8NUT5</accession>
<evidence type="ECO:0000313" key="16">
    <source>
        <dbReference type="Proteomes" id="UP001159405"/>
    </source>
</evidence>
<keyword evidence="10 12" id="KW-0828">Tyrosine catabolism</keyword>
<dbReference type="Gene3D" id="3.90.850.10">
    <property type="entry name" value="Fumarylacetoacetase-like, C-terminal domain"/>
    <property type="match status" value="1"/>
</dbReference>
<evidence type="ECO:0000256" key="6">
    <source>
        <dbReference type="ARBA" id="ARBA00022723"/>
    </source>
</evidence>
<name>A0ABN8NUT5_9CNID</name>
<feature type="domain" description="Fumarylacetoacetase-like C-terminal" evidence="13">
    <location>
        <begin position="125"/>
        <end position="409"/>
    </location>
</feature>
<keyword evidence="8 12" id="KW-0106">Calcium</keyword>
<keyword evidence="9 12" id="KW-0460">Magnesium</keyword>
<organism evidence="15 16">
    <name type="scientific">Porites lobata</name>
    <dbReference type="NCBI Taxonomy" id="104759"/>
    <lineage>
        <taxon>Eukaryota</taxon>
        <taxon>Metazoa</taxon>
        <taxon>Cnidaria</taxon>
        <taxon>Anthozoa</taxon>
        <taxon>Hexacorallia</taxon>
        <taxon>Scleractinia</taxon>
        <taxon>Fungiina</taxon>
        <taxon>Poritidae</taxon>
        <taxon>Porites</taxon>
    </lineage>
</organism>
<comment type="caution">
    <text evidence="15">The sequence shown here is derived from an EMBL/GenBank/DDBJ whole genome shotgun (WGS) entry which is preliminary data.</text>
</comment>
<keyword evidence="11 12" id="KW-0585">Phenylalanine catabolism</keyword>
<evidence type="ECO:0000256" key="10">
    <source>
        <dbReference type="ARBA" id="ARBA00022878"/>
    </source>
</evidence>
<evidence type="ECO:0000259" key="14">
    <source>
        <dbReference type="Pfam" id="PF09298"/>
    </source>
</evidence>
<evidence type="ECO:0000256" key="12">
    <source>
        <dbReference type="RuleBase" id="RU366008"/>
    </source>
</evidence>
<dbReference type="NCBIfam" id="TIGR01266">
    <property type="entry name" value="fum_ac_acetase"/>
    <property type="match status" value="1"/>
</dbReference>
<evidence type="ECO:0000256" key="2">
    <source>
        <dbReference type="ARBA" id="ARBA00004782"/>
    </source>
</evidence>
<dbReference type="SUPFAM" id="SSF63433">
    <property type="entry name" value="Fumarylacetoacetate hydrolase, FAH, N-terminal domain"/>
    <property type="match status" value="1"/>
</dbReference>
<comment type="similarity">
    <text evidence="3 12">Belongs to the FAH family.</text>
</comment>
<dbReference type="Gene3D" id="2.30.30.230">
    <property type="entry name" value="Fumarylacetoacetase, N-terminal domain"/>
    <property type="match status" value="1"/>
</dbReference>
<dbReference type="PANTHER" id="PTHR43069:SF2">
    <property type="entry name" value="FUMARYLACETOACETASE"/>
    <property type="match status" value="1"/>
</dbReference>
<reference evidence="15 16" key="1">
    <citation type="submission" date="2022-05" db="EMBL/GenBank/DDBJ databases">
        <authorList>
            <consortium name="Genoscope - CEA"/>
            <person name="William W."/>
        </authorList>
    </citation>
    <scope>NUCLEOTIDE SEQUENCE [LARGE SCALE GENOMIC DNA]</scope>
</reference>
<evidence type="ECO:0000259" key="13">
    <source>
        <dbReference type="Pfam" id="PF01557"/>
    </source>
</evidence>
<proteinExistence type="inferred from homology"/>
<evidence type="ECO:0000256" key="7">
    <source>
        <dbReference type="ARBA" id="ARBA00022801"/>
    </source>
</evidence>
<feature type="domain" description="Fumarylacetoacetase N-terminal" evidence="14">
    <location>
        <begin position="15"/>
        <end position="118"/>
    </location>
</feature>
<keyword evidence="7 12" id="KW-0378">Hydrolase</keyword>
<dbReference type="EC" id="3.7.1.2" evidence="4 12"/>
<dbReference type="EMBL" id="CALNXK010000031">
    <property type="protein sequence ID" value="CAH3118011.1"/>
    <property type="molecule type" value="Genomic_DNA"/>
</dbReference>
<dbReference type="Pfam" id="PF09298">
    <property type="entry name" value="FAA_hydrolase_N"/>
    <property type="match status" value="1"/>
</dbReference>
<dbReference type="Pfam" id="PF01557">
    <property type="entry name" value="FAA_hydrolase"/>
    <property type="match status" value="1"/>
</dbReference>
<dbReference type="InterPro" id="IPR005959">
    <property type="entry name" value="Fumarylacetoacetase"/>
</dbReference>
<dbReference type="InterPro" id="IPR036462">
    <property type="entry name" value="Fumarylacetoacetase_N_sf"/>
</dbReference>
<evidence type="ECO:0000256" key="4">
    <source>
        <dbReference type="ARBA" id="ARBA00012094"/>
    </source>
</evidence>